<dbReference type="Pfam" id="PF00534">
    <property type="entry name" value="Glycos_transf_1"/>
    <property type="match status" value="1"/>
</dbReference>
<dbReference type="STRING" id="1335309.GA0116948_101318"/>
<keyword evidence="3" id="KW-1185">Reference proteome</keyword>
<dbReference type="InterPro" id="IPR001296">
    <property type="entry name" value="Glyco_trans_1"/>
</dbReference>
<feature type="domain" description="Glycosyl transferase family 1" evidence="1">
    <location>
        <begin position="187"/>
        <end position="340"/>
    </location>
</feature>
<sequence length="392" mass="43108">MTIVITHTDFRLYWPARLAALHHALQAQGHTLIVLEIAGRGGPYDFAAGHTPPPDLTWQCLFPALGMQDITPATAAARLQAQLDIYQPDALLCGAIAYPAGAAAVKWAAAHRRPVVVFDDLRFEQAPRNWLVNYVKQVFYRQVIAILCPAPAWIPTYQHWQFSKEAIFFGIDVVDNGYWQQPAPAAGHYFLAVGRLIKQKNFHLLLHAYAAYQRISPAAAIPLFIVGQGPEEQALRHLIAELNISCVTLLPFADAATLKTMYGQARALILPSQWDTWGLVVNEAMAAGLPVLVSDACGCASTLVSEGENGFTFPPHDANRLCSLLQHLATCDTATLQAMGQASTHIISKWGLQRFASGAISALAYAATQVPRKPSFFHQLLLRKWNGRYRPV</sequence>
<dbReference type="InterPro" id="IPR050194">
    <property type="entry name" value="Glycosyltransferase_grp1"/>
</dbReference>
<reference evidence="2 3" key="1">
    <citation type="submission" date="2016-08" db="EMBL/GenBank/DDBJ databases">
        <authorList>
            <person name="Seilhamer J.J."/>
        </authorList>
    </citation>
    <scope>NUCLEOTIDE SEQUENCE [LARGE SCALE GENOMIC DNA]</scope>
    <source>
        <strain evidence="2 3">A37T2</strain>
    </source>
</reference>
<dbReference type="PANTHER" id="PTHR45947:SF3">
    <property type="entry name" value="SULFOQUINOVOSYL TRANSFERASE SQD2"/>
    <property type="match status" value="1"/>
</dbReference>
<dbReference type="Proteomes" id="UP000242818">
    <property type="component" value="Unassembled WGS sequence"/>
</dbReference>
<dbReference type="GO" id="GO:0016757">
    <property type="term" value="F:glycosyltransferase activity"/>
    <property type="evidence" value="ECO:0007669"/>
    <property type="project" value="InterPro"/>
</dbReference>
<gene>
    <name evidence="2" type="ORF">GA0116948_101318</name>
</gene>
<evidence type="ECO:0000259" key="1">
    <source>
        <dbReference type="Pfam" id="PF00534"/>
    </source>
</evidence>
<dbReference type="Gene3D" id="3.40.50.2000">
    <property type="entry name" value="Glycogen Phosphorylase B"/>
    <property type="match status" value="1"/>
</dbReference>
<dbReference type="SUPFAM" id="SSF53756">
    <property type="entry name" value="UDP-Glycosyltransferase/glycogen phosphorylase"/>
    <property type="match status" value="1"/>
</dbReference>
<dbReference type="AlphaFoldDB" id="A0A1C3ZB63"/>
<dbReference type="CDD" id="cd03801">
    <property type="entry name" value="GT4_PimA-like"/>
    <property type="match status" value="1"/>
</dbReference>
<proteinExistence type="predicted"/>
<dbReference type="OrthoDB" id="9790710at2"/>
<name>A0A1C3ZB63_9BACT</name>
<evidence type="ECO:0000313" key="2">
    <source>
        <dbReference type="EMBL" id="SCB79595.1"/>
    </source>
</evidence>
<dbReference type="PANTHER" id="PTHR45947">
    <property type="entry name" value="SULFOQUINOVOSYL TRANSFERASE SQD2"/>
    <property type="match status" value="1"/>
</dbReference>
<dbReference type="EMBL" id="FMAR01000001">
    <property type="protein sequence ID" value="SCB79595.1"/>
    <property type="molecule type" value="Genomic_DNA"/>
</dbReference>
<dbReference type="RefSeq" id="WP_089708320.1">
    <property type="nucleotide sequence ID" value="NZ_FMAR01000001.1"/>
</dbReference>
<accession>A0A1C3ZB63</accession>
<keyword evidence="2" id="KW-0808">Transferase</keyword>
<protein>
    <submittedName>
        <fullName evidence="2">Glycosyltransferase involved in cell wall bisynthesis</fullName>
    </submittedName>
</protein>
<organism evidence="2 3">
    <name type="scientific">Chitinophaga costaii</name>
    <dbReference type="NCBI Taxonomy" id="1335309"/>
    <lineage>
        <taxon>Bacteria</taxon>
        <taxon>Pseudomonadati</taxon>
        <taxon>Bacteroidota</taxon>
        <taxon>Chitinophagia</taxon>
        <taxon>Chitinophagales</taxon>
        <taxon>Chitinophagaceae</taxon>
        <taxon>Chitinophaga</taxon>
    </lineage>
</organism>
<evidence type="ECO:0000313" key="3">
    <source>
        <dbReference type="Proteomes" id="UP000242818"/>
    </source>
</evidence>